<evidence type="ECO:0000259" key="1">
    <source>
        <dbReference type="PROSITE" id="PS51489"/>
    </source>
</evidence>
<dbReference type="Pfam" id="PF08311">
    <property type="entry name" value="Mad3_BUB1_I"/>
    <property type="match status" value="1"/>
</dbReference>
<dbReference type="InterPro" id="IPR013212">
    <property type="entry name" value="Mad3/Bub1_I"/>
</dbReference>
<dbReference type="Proteomes" id="UP000655225">
    <property type="component" value="Unassembled WGS sequence"/>
</dbReference>
<name>A0A835D2G4_TETSI</name>
<dbReference type="OMA" id="LRIWMQY"/>
<dbReference type="Gene3D" id="1.25.40.430">
    <property type="match status" value="2"/>
</dbReference>
<accession>A0A835D2G4</accession>
<dbReference type="GO" id="GO:0007094">
    <property type="term" value="P:mitotic spindle assembly checkpoint signaling"/>
    <property type="evidence" value="ECO:0007669"/>
    <property type="project" value="InterPro"/>
</dbReference>
<keyword evidence="3" id="KW-1185">Reference proteome</keyword>
<dbReference type="OrthoDB" id="248495at2759"/>
<dbReference type="SMART" id="SM00777">
    <property type="entry name" value="Mad3_BUB1_I"/>
    <property type="match status" value="1"/>
</dbReference>
<dbReference type="PANTHER" id="PTHR14030:SF19">
    <property type="entry name" value="MITOTIC SPINDLE CHECKPOINT PROTEIN BUBR1"/>
    <property type="match status" value="1"/>
</dbReference>
<dbReference type="AlphaFoldDB" id="A0A835D2G4"/>
<dbReference type="PANTHER" id="PTHR14030">
    <property type="entry name" value="MITOTIC CHECKPOINT SERINE/THREONINE-PROTEIN KINASE BUB1"/>
    <property type="match status" value="1"/>
</dbReference>
<evidence type="ECO:0000313" key="3">
    <source>
        <dbReference type="Proteomes" id="UP000655225"/>
    </source>
</evidence>
<gene>
    <name evidence="2" type="ORF">HHK36_031357</name>
</gene>
<proteinExistence type="predicted"/>
<evidence type="ECO:0000313" key="2">
    <source>
        <dbReference type="EMBL" id="KAF8377968.1"/>
    </source>
</evidence>
<feature type="domain" description="BUB1 N-terminal" evidence="1">
    <location>
        <begin position="1"/>
        <end position="182"/>
    </location>
</feature>
<dbReference type="EMBL" id="JABCRI010000024">
    <property type="protein sequence ID" value="KAF8377968.1"/>
    <property type="molecule type" value="Genomic_DNA"/>
</dbReference>
<dbReference type="GO" id="GO:0004672">
    <property type="term" value="F:protein kinase activity"/>
    <property type="evidence" value="ECO:0007669"/>
    <property type="project" value="TreeGrafter"/>
</dbReference>
<dbReference type="InterPro" id="IPR015661">
    <property type="entry name" value="Bub1/Mad3"/>
</dbReference>
<dbReference type="PROSITE" id="PS51489">
    <property type="entry name" value="BUB1_N"/>
    <property type="match status" value="1"/>
</dbReference>
<protein>
    <recommendedName>
        <fullName evidence="1">BUB1 N-terminal domain-containing protein</fullName>
    </recommendedName>
</protein>
<dbReference type="GO" id="GO:0051754">
    <property type="term" value="P:meiotic sister chromatid cohesion, centromeric"/>
    <property type="evidence" value="ECO:0007669"/>
    <property type="project" value="TreeGrafter"/>
</dbReference>
<sequence length="396" mass="45062">MDKEVETLDPETEFLFSNQKTGNEWELFKENVRPLKRGRNVRLLNTALKAQTDNHLRTSILENRRRLIEAIDEYTGEDPLQPWLEYGGFAAKVAENCADAEVIFSFLDANSIGQTHSVFYIFYALHMESKNKLKNANDVFNLGMARNAQPREKIEDAYKKFLARSVRRPTKATEEDSTENRLPVRSFGTVLARGDARRHAPENSDLARKKLKLDRAHAAPFSIYKDTNIDITFGHQPESSKIDTKSWHTLGTRAERNKENNAIHSKWTSNKIPQRPGSRTGSATASVCIEVFVDEECADLSIVNLGYDQPERLGIICMDNRCEEAWRKFASPSALWKNSFTLDILIVDIISQTTASEGGKSSTLQLRQGDSQNLKKETQLLRENPLRNFPPNSFPR</sequence>
<organism evidence="2 3">
    <name type="scientific">Tetracentron sinense</name>
    <name type="common">Spur-leaf</name>
    <dbReference type="NCBI Taxonomy" id="13715"/>
    <lineage>
        <taxon>Eukaryota</taxon>
        <taxon>Viridiplantae</taxon>
        <taxon>Streptophyta</taxon>
        <taxon>Embryophyta</taxon>
        <taxon>Tracheophyta</taxon>
        <taxon>Spermatophyta</taxon>
        <taxon>Magnoliopsida</taxon>
        <taxon>Trochodendrales</taxon>
        <taxon>Trochodendraceae</taxon>
        <taxon>Tetracentron</taxon>
    </lineage>
</organism>
<comment type="caution">
    <text evidence="2">The sequence shown here is derived from an EMBL/GenBank/DDBJ whole genome shotgun (WGS) entry which is preliminary data.</text>
</comment>
<reference evidence="2 3" key="1">
    <citation type="submission" date="2020-04" db="EMBL/GenBank/DDBJ databases">
        <title>Plant Genome Project.</title>
        <authorList>
            <person name="Zhang R.-G."/>
        </authorList>
    </citation>
    <scope>NUCLEOTIDE SEQUENCE [LARGE SCALE GENOMIC DNA]</scope>
    <source>
        <strain evidence="2">YNK0</strain>
        <tissue evidence="2">Leaf</tissue>
    </source>
</reference>